<evidence type="ECO:0000313" key="1">
    <source>
        <dbReference type="EMBL" id="OGI42047.1"/>
    </source>
</evidence>
<organism evidence="1 2">
    <name type="scientific">Candidatus Muproteobacteria bacterium RBG_16_64_11</name>
    <dbReference type="NCBI Taxonomy" id="1817758"/>
    <lineage>
        <taxon>Bacteria</taxon>
        <taxon>Pseudomonadati</taxon>
        <taxon>Pseudomonadota</taxon>
        <taxon>Candidatus Muproteobacteria</taxon>
    </lineage>
</organism>
<dbReference type="EMBL" id="MFSS01000101">
    <property type="protein sequence ID" value="OGI42047.1"/>
    <property type="molecule type" value="Genomic_DNA"/>
</dbReference>
<protein>
    <submittedName>
        <fullName evidence="1">Uncharacterized protein</fullName>
    </submittedName>
</protein>
<name>A0A1F6TA97_9PROT</name>
<sequence length="74" mass="8104">MSQFLRILIVLAGLWLILGLVKRFLAKHRPAAPKPAANDDVVPCAHCGVYVPRAEAVHPRGRDYCSQAHSEADS</sequence>
<gene>
    <name evidence="1" type="ORF">A2150_00085</name>
</gene>
<dbReference type="InterPro" id="IPR049708">
    <property type="entry name" value="PP0621-like"/>
</dbReference>
<accession>A0A1F6TA97</accession>
<reference evidence="1 2" key="1">
    <citation type="journal article" date="2016" name="Nat. Commun.">
        <title>Thousands of microbial genomes shed light on interconnected biogeochemical processes in an aquifer system.</title>
        <authorList>
            <person name="Anantharaman K."/>
            <person name="Brown C.T."/>
            <person name="Hug L.A."/>
            <person name="Sharon I."/>
            <person name="Castelle C.J."/>
            <person name="Probst A.J."/>
            <person name="Thomas B.C."/>
            <person name="Singh A."/>
            <person name="Wilkins M.J."/>
            <person name="Karaoz U."/>
            <person name="Brodie E.L."/>
            <person name="Williams K.H."/>
            <person name="Hubbard S.S."/>
            <person name="Banfield J.F."/>
        </authorList>
    </citation>
    <scope>NUCLEOTIDE SEQUENCE [LARGE SCALE GENOMIC DNA]</scope>
</reference>
<proteinExistence type="predicted"/>
<dbReference type="AlphaFoldDB" id="A0A1F6TA97"/>
<dbReference type="NCBIfam" id="NF041023">
    <property type="entry name" value="PP0621_fam"/>
    <property type="match status" value="1"/>
</dbReference>
<comment type="caution">
    <text evidence="1">The sequence shown here is derived from an EMBL/GenBank/DDBJ whole genome shotgun (WGS) entry which is preliminary data.</text>
</comment>
<dbReference type="Proteomes" id="UP000177925">
    <property type="component" value="Unassembled WGS sequence"/>
</dbReference>
<evidence type="ECO:0000313" key="2">
    <source>
        <dbReference type="Proteomes" id="UP000177925"/>
    </source>
</evidence>